<keyword evidence="1" id="KW-1133">Transmembrane helix</keyword>
<keyword evidence="1" id="KW-0472">Membrane</keyword>
<evidence type="ECO:0000256" key="1">
    <source>
        <dbReference type="SAM" id="Phobius"/>
    </source>
</evidence>
<feature type="transmembrane region" description="Helical" evidence="1">
    <location>
        <begin position="21"/>
        <end position="41"/>
    </location>
</feature>
<dbReference type="AlphaFoldDB" id="A0A841R5U8"/>
<accession>A0A841R5U8</accession>
<gene>
    <name evidence="2" type="ORF">HNR50_000836</name>
</gene>
<reference evidence="2 3" key="1">
    <citation type="submission" date="2020-08" db="EMBL/GenBank/DDBJ databases">
        <title>Genomic Encyclopedia of Type Strains, Phase IV (KMG-IV): sequencing the most valuable type-strain genomes for metagenomic binning, comparative biology and taxonomic classification.</title>
        <authorList>
            <person name="Goeker M."/>
        </authorList>
    </citation>
    <scope>NUCLEOTIDE SEQUENCE [LARGE SCALE GENOMIC DNA]</scope>
    <source>
        <strain evidence="2 3">DSM 2461</strain>
    </source>
</reference>
<feature type="transmembrane region" description="Helical" evidence="1">
    <location>
        <begin position="91"/>
        <end position="116"/>
    </location>
</feature>
<evidence type="ECO:0000313" key="2">
    <source>
        <dbReference type="EMBL" id="MBB6479203.1"/>
    </source>
</evidence>
<dbReference type="Proteomes" id="UP000587760">
    <property type="component" value="Unassembled WGS sequence"/>
</dbReference>
<keyword evidence="1" id="KW-0812">Transmembrane</keyword>
<feature type="transmembrane region" description="Helical" evidence="1">
    <location>
        <begin position="47"/>
        <end position="70"/>
    </location>
</feature>
<feature type="transmembrane region" description="Helical" evidence="1">
    <location>
        <begin position="122"/>
        <end position="147"/>
    </location>
</feature>
<dbReference type="EMBL" id="JACHGJ010000001">
    <property type="protein sequence ID" value="MBB6479203.1"/>
    <property type="molecule type" value="Genomic_DNA"/>
</dbReference>
<sequence length="255" mass="28691">MFGFLIKKSFWDLWDNMGRIFAINLIFVALFLGLYGTTFLAQYSLAGATIALVVIYLAFIILLGAAAAYVKGISDFRPSEIKSFFTGIKETWKTSLSGGLLFSFVLALTVMGMRFYSGLGNMIGLIGAMFLFWVFVTVNLAAIYYLPVVNRLNSTFIKMIKKSFLIFLDNPFLSIAVFIGIIPGILLSVLTVFLIPGPAGILLWLDNNLRLLVYKYDYLEENPDAGRKIPWRALCLDDNEKIGPRTLRNTIFPWK</sequence>
<evidence type="ECO:0000313" key="3">
    <source>
        <dbReference type="Proteomes" id="UP000587760"/>
    </source>
</evidence>
<protein>
    <submittedName>
        <fullName evidence="2">Uncharacterized protein</fullName>
    </submittedName>
</protein>
<keyword evidence="3" id="KW-1185">Reference proteome</keyword>
<organism evidence="2 3">
    <name type="scientific">Spirochaeta isovalerica</name>
    <dbReference type="NCBI Taxonomy" id="150"/>
    <lineage>
        <taxon>Bacteria</taxon>
        <taxon>Pseudomonadati</taxon>
        <taxon>Spirochaetota</taxon>
        <taxon>Spirochaetia</taxon>
        <taxon>Spirochaetales</taxon>
        <taxon>Spirochaetaceae</taxon>
        <taxon>Spirochaeta</taxon>
    </lineage>
</organism>
<comment type="caution">
    <text evidence="2">The sequence shown here is derived from an EMBL/GenBank/DDBJ whole genome shotgun (WGS) entry which is preliminary data.</text>
</comment>
<dbReference type="RefSeq" id="WP_184744171.1">
    <property type="nucleotide sequence ID" value="NZ_JACHGJ010000001.1"/>
</dbReference>
<name>A0A841R5U8_9SPIO</name>
<proteinExistence type="predicted"/>